<dbReference type="GO" id="GO:0005576">
    <property type="term" value="C:extracellular region"/>
    <property type="evidence" value="ECO:0007669"/>
    <property type="project" value="UniProtKB-SubCell"/>
</dbReference>
<dbReference type="GO" id="GO:0060320">
    <property type="term" value="P:rejection of self pollen"/>
    <property type="evidence" value="ECO:0007669"/>
    <property type="project" value="UniProtKB-KW"/>
</dbReference>
<keyword evidence="3 6" id="KW-0713">Self-incompatibility</keyword>
<comment type="similarity">
    <text evidence="2 6">Belongs to the plant self-incompatibility (S1) protein family.</text>
</comment>
<name>A0A6A2ZU37_HIBSY</name>
<gene>
    <name evidence="7" type="ORF">F3Y22_tig00110711pilonHSYRG00010</name>
</gene>
<evidence type="ECO:0000256" key="1">
    <source>
        <dbReference type="ARBA" id="ARBA00004613"/>
    </source>
</evidence>
<accession>A0A6A2ZU37</accession>
<evidence type="ECO:0000256" key="2">
    <source>
        <dbReference type="ARBA" id="ARBA00005581"/>
    </source>
</evidence>
<feature type="chain" id="PRO_5025710602" description="S-protein homolog" evidence="6">
    <location>
        <begin position="20"/>
        <end position="138"/>
    </location>
</feature>
<organism evidence="7 8">
    <name type="scientific">Hibiscus syriacus</name>
    <name type="common">Rose of Sharon</name>
    <dbReference type="NCBI Taxonomy" id="106335"/>
    <lineage>
        <taxon>Eukaryota</taxon>
        <taxon>Viridiplantae</taxon>
        <taxon>Streptophyta</taxon>
        <taxon>Embryophyta</taxon>
        <taxon>Tracheophyta</taxon>
        <taxon>Spermatophyta</taxon>
        <taxon>Magnoliopsida</taxon>
        <taxon>eudicotyledons</taxon>
        <taxon>Gunneridae</taxon>
        <taxon>Pentapetalae</taxon>
        <taxon>rosids</taxon>
        <taxon>malvids</taxon>
        <taxon>Malvales</taxon>
        <taxon>Malvaceae</taxon>
        <taxon>Malvoideae</taxon>
        <taxon>Hibiscus</taxon>
    </lineage>
</organism>
<dbReference type="Pfam" id="PF05938">
    <property type="entry name" value="Self-incomp_S1"/>
    <property type="match status" value="1"/>
</dbReference>
<dbReference type="EMBL" id="VEPZ02001082">
    <property type="protein sequence ID" value="KAE8695438.1"/>
    <property type="molecule type" value="Genomic_DNA"/>
</dbReference>
<dbReference type="InterPro" id="IPR010264">
    <property type="entry name" value="Self-incomp_S1"/>
</dbReference>
<dbReference type="PANTHER" id="PTHR31232:SF43">
    <property type="entry name" value="S-PROTEIN HOMOLOG 29-RELATED"/>
    <property type="match status" value="1"/>
</dbReference>
<dbReference type="PANTHER" id="PTHR31232">
    <property type="match status" value="1"/>
</dbReference>
<keyword evidence="5 6" id="KW-0732">Signal</keyword>
<proteinExistence type="inferred from homology"/>
<reference evidence="7" key="1">
    <citation type="submission" date="2019-09" db="EMBL/GenBank/DDBJ databases">
        <title>Draft genome information of white flower Hibiscus syriacus.</title>
        <authorList>
            <person name="Kim Y.-M."/>
        </authorList>
    </citation>
    <scope>NUCLEOTIDE SEQUENCE [LARGE SCALE GENOMIC DNA]</scope>
    <source>
        <strain evidence="7">YM2019G1</strain>
    </source>
</reference>
<comment type="caution">
    <text evidence="7">The sequence shown here is derived from an EMBL/GenBank/DDBJ whole genome shotgun (WGS) entry which is preliminary data.</text>
</comment>
<dbReference type="AlphaFoldDB" id="A0A6A2ZU37"/>
<evidence type="ECO:0000313" key="7">
    <source>
        <dbReference type="EMBL" id="KAE8695438.1"/>
    </source>
</evidence>
<feature type="signal peptide" evidence="6">
    <location>
        <begin position="1"/>
        <end position="19"/>
    </location>
</feature>
<keyword evidence="4 6" id="KW-0964">Secreted</keyword>
<dbReference type="Proteomes" id="UP000436088">
    <property type="component" value="Unassembled WGS sequence"/>
</dbReference>
<sequence>MNPWEIRLVWLLSVTLVLAAGKSIFFDPYTQVIIYNDLENKKDLTIHCKSKDDDLGVHVISYKESYDFQFEPNFFGRTLFFCRMTWNGKSHWFDVFREDRDKYWGLDHGCFQTDKCVWNVRRNGPCTENSNACYPWNK</sequence>
<evidence type="ECO:0000256" key="6">
    <source>
        <dbReference type="RuleBase" id="RU367044"/>
    </source>
</evidence>
<evidence type="ECO:0000256" key="5">
    <source>
        <dbReference type="ARBA" id="ARBA00022729"/>
    </source>
</evidence>
<protein>
    <recommendedName>
        <fullName evidence="6">S-protein homolog</fullName>
    </recommendedName>
</protein>
<keyword evidence="8" id="KW-1185">Reference proteome</keyword>
<evidence type="ECO:0000256" key="3">
    <source>
        <dbReference type="ARBA" id="ARBA00022471"/>
    </source>
</evidence>
<evidence type="ECO:0000313" key="8">
    <source>
        <dbReference type="Proteomes" id="UP000436088"/>
    </source>
</evidence>
<evidence type="ECO:0000256" key="4">
    <source>
        <dbReference type="ARBA" id="ARBA00022525"/>
    </source>
</evidence>
<comment type="subcellular location">
    <subcellularLocation>
        <location evidence="1 6">Secreted</location>
    </subcellularLocation>
</comment>